<organism evidence="2 3">
    <name type="scientific">Bacillus cereus</name>
    <dbReference type="NCBI Taxonomy" id="1396"/>
    <lineage>
        <taxon>Bacteria</taxon>
        <taxon>Bacillati</taxon>
        <taxon>Bacillota</taxon>
        <taxon>Bacilli</taxon>
        <taxon>Bacillales</taxon>
        <taxon>Bacillaceae</taxon>
        <taxon>Bacillus</taxon>
        <taxon>Bacillus cereus group</taxon>
    </lineage>
</organism>
<keyword evidence="1" id="KW-0812">Transmembrane</keyword>
<feature type="transmembrane region" description="Helical" evidence="1">
    <location>
        <begin position="169"/>
        <end position="188"/>
    </location>
</feature>
<dbReference type="RefSeq" id="WP_151640246.1">
    <property type="nucleotide sequence ID" value="NZ_CP090421.1"/>
</dbReference>
<feature type="transmembrane region" description="Helical" evidence="1">
    <location>
        <begin position="200"/>
        <end position="219"/>
    </location>
</feature>
<feature type="transmembrane region" description="Helical" evidence="1">
    <location>
        <begin position="144"/>
        <end position="162"/>
    </location>
</feature>
<keyword evidence="1" id="KW-1133">Transmembrane helix</keyword>
<feature type="transmembrane region" description="Helical" evidence="1">
    <location>
        <begin position="112"/>
        <end position="132"/>
    </location>
</feature>
<dbReference type="Proteomes" id="UP000477920">
    <property type="component" value="Unassembled WGS sequence"/>
</dbReference>
<accession>A0AB34CZG9</accession>
<evidence type="ECO:0008006" key="4">
    <source>
        <dbReference type="Google" id="ProtNLM"/>
    </source>
</evidence>
<reference evidence="2 3" key="1">
    <citation type="submission" date="2019-10" db="EMBL/GenBank/DDBJ databases">
        <title>Bacillus from the desert of Cuatro Cinegas, Coahuila.</title>
        <authorList>
            <person name="Olmedo-Alvarez G."/>
            <person name="Saldana S."/>
            <person name="Barcelo D."/>
        </authorList>
    </citation>
    <scope>NUCLEOTIDE SEQUENCE [LARGE SCALE GENOMIC DNA]</scope>
    <source>
        <strain evidence="2 3">CH101a_3T</strain>
    </source>
</reference>
<name>A0AB34CZG9_BACCE</name>
<evidence type="ECO:0000256" key="1">
    <source>
        <dbReference type="SAM" id="Phobius"/>
    </source>
</evidence>
<protein>
    <recommendedName>
        <fullName evidence="4">DUF2157 domain-containing protein</fullName>
    </recommendedName>
</protein>
<keyword evidence="1" id="KW-0472">Membrane</keyword>
<feature type="transmembrane region" description="Helical" evidence="1">
    <location>
        <begin position="80"/>
        <end position="105"/>
    </location>
</feature>
<gene>
    <name evidence="2" type="ORF">F8158_29415</name>
</gene>
<feature type="transmembrane region" description="Helical" evidence="1">
    <location>
        <begin position="256"/>
        <end position="278"/>
    </location>
</feature>
<dbReference type="AlphaFoldDB" id="A0AB34CZG9"/>
<feature type="transmembrane region" description="Helical" evidence="1">
    <location>
        <begin position="33"/>
        <end position="60"/>
    </location>
</feature>
<comment type="caution">
    <text evidence="2">The sequence shown here is derived from an EMBL/GenBank/DDBJ whole genome shotgun (WGS) entry which is preliminary data.</text>
</comment>
<evidence type="ECO:0000313" key="3">
    <source>
        <dbReference type="Proteomes" id="UP000477920"/>
    </source>
</evidence>
<feature type="transmembrane region" description="Helical" evidence="1">
    <location>
        <begin position="299"/>
        <end position="319"/>
    </location>
</feature>
<proteinExistence type="predicted"/>
<sequence>MERNSYLEMLEKAKKLLQKNLSFITVGFIGKRIVSIIIILITSTFAYLSGYLFLWGYYFGGEKDQSLLSVAVNLVPIDHVVAFSVGFFYIILIVIILLLFIVIFVEKLTWHSGISIIIVLGLTNLAIVYFLADNVSFENYGKTLGVWLLPILFIFMGAYYYVWAKSPRVAMLAFLYCLAIYINIIFILRYLEILTLEEFWIPLIFVLMVIFGVPFAFLLKIRCNSKILKWLRIFFDSFSWFPLVSLIIYIKTQNIWITLVCIVFILCIYKLISVKFVVSRKKQIIIERKGSGNKEINQKPLTLFLCIIAMFFILSHVFLNALIKGGDYMYSIIQPNNHQKIEYKWDGQTEFVKGSVISSKNDIYYISNMDRKLLILKVKDVKINSD</sequence>
<evidence type="ECO:0000313" key="2">
    <source>
        <dbReference type="EMBL" id="KAB2491399.1"/>
    </source>
</evidence>
<feature type="transmembrane region" description="Helical" evidence="1">
    <location>
        <begin position="231"/>
        <end position="250"/>
    </location>
</feature>
<dbReference type="EMBL" id="WBPB01000074">
    <property type="protein sequence ID" value="KAB2491399.1"/>
    <property type="molecule type" value="Genomic_DNA"/>
</dbReference>